<dbReference type="Proteomes" id="UP000566995">
    <property type="component" value="Unassembled WGS sequence"/>
</dbReference>
<organism evidence="1 2">
    <name type="scientific">Pseudomonas nitroreducens</name>
    <dbReference type="NCBI Taxonomy" id="46680"/>
    <lineage>
        <taxon>Bacteria</taxon>
        <taxon>Pseudomonadati</taxon>
        <taxon>Pseudomonadota</taxon>
        <taxon>Gammaproteobacteria</taxon>
        <taxon>Pseudomonadales</taxon>
        <taxon>Pseudomonadaceae</taxon>
        <taxon>Pseudomonas</taxon>
    </lineage>
</organism>
<name>A0A7W7P513_PSENT</name>
<evidence type="ECO:0000313" key="2">
    <source>
        <dbReference type="Proteomes" id="UP000566995"/>
    </source>
</evidence>
<sequence>MDRNQLDAFVQRAGAEAGVVDGAAQVLWEYFKLQSHCSWLAVRGQIEEAQAQRHPSLQKREVALRWIEAAKENRLKCRIDPARGIIIWEE</sequence>
<evidence type="ECO:0000313" key="1">
    <source>
        <dbReference type="EMBL" id="MBB4868206.1"/>
    </source>
</evidence>
<accession>A0A7W7P513</accession>
<gene>
    <name evidence="1" type="ORF">HNP46_007126</name>
</gene>
<protein>
    <submittedName>
        <fullName evidence="1">Uncharacterized protein</fullName>
    </submittedName>
</protein>
<reference evidence="1 2" key="1">
    <citation type="submission" date="2020-08" db="EMBL/GenBank/DDBJ databases">
        <title>Functional genomics of gut bacteria from endangered species of beetles.</title>
        <authorList>
            <person name="Carlos-Shanley C."/>
        </authorList>
    </citation>
    <scope>NUCLEOTIDE SEQUENCE [LARGE SCALE GENOMIC DNA]</scope>
    <source>
        <strain evidence="1 2">S00179</strain>
    </source>
</reference>
<comment type="caution">
    <text evidence="1">The sequence shown here is derived from an EMBL/GenBank/DDBJ whole genome shotgun (WGS) entry which is preliminary data.</text>
</comment>
<proteinExistence type="predicted"/>
<dbReference type="AlphaFoldDB" id="A0A7W7P513"/>
<dbReference type="EMBL" id="JACHLI010000063">
    <property type="protein sequence ID" value="MBB4868206.1"/>
    <property type="molecule type" value="Genomic_DNA"/>
</dbReference>
<dbReference type="RefSeq" id="WP_184598838.1">
    <property type="nucleotide sequence ID" value="NZ_JACHLI010000063.1"/>
</dbReference>